<keyword evidence="3" id="KW-1185">Reference proteome</keyword>
<dbReference type="SMART" id="SM00530">
    <property type="entry name" value="HTH_XRE"/>
    <property type="match status" value="1"/>
</dbReference>
<proteinExistence type="predicted"/>
<reference evidence="2 3" key="1">
    <citation type="submission" date="2018-04" db="EMBL/GenBank/DDBJ databases">
        <title>Novel actinobacteria from marine sediment.</title>
        <authorList>
            <person name="Ng Z.Y."/>
            <person name="Tan G.Y.A."/>
        </authorList>
    </citation>
    <scope>NUCLEOTIDE SEQUENCE [LARGE SCALE GENOMIC DNA]</scope>
    <source>
        <strain evidence="2 3">TPS81</strain>
    </source>
</reference>
<evidence type="ECO:0000259" key="1">
    <source>
        <dbReference type="PROSITE" id="PS50943"/>
    </source>
</evidence>
<organism evidence="2 3">
    <name type="scientific">Marinitenerispora sediminis</name>
    <dbReference type="NCBI Taxonomy" id="1931232"/>
    <lineage>
        <taxon>Bacteria</taxon>
        <taxon>Bacillati</taxon>
        <taxon>Actinomycetota</taxon>
        <taxon>Actinomycetes</taxon>
        <taxon>Streptosporangiales</taxon>
        <taxon>Nocardiopsidaceae</taxon>
        <taxon>Marinitenerispora</taxon>
    </lineage>
</organism>
<dbReference type="RefSeq" id="WP_147280485.1">
    <property type="nucleotide sequence ID" value="NZ_QEIN01000094.1"/>
</dbReference>
<dbReference type="InterPro" id="IPR010982">
    <property type="entry name" value="Lambda_DNA-bd_dom_sf"/>
</dbReference>
<dbReference type="CDD" id="cd00093">
    <property type="entry name" value="HTH_XRE"/>
    <property type="match status" value="1"/>
</dbReference>
<dbReference type="SUPFAM" id="SSF47413">
    <property type="entry name" value="lambda repressor-like DNA-binding domains"/>
    <property type="match status" value="1"/>
</dbReference>
<name>A0A368T4S0_9ACTN</name>
<protein>
    <recommendedName>
        <fullName evidence="1">HTH cro/C1-type domain-containing protein</fullName>
    </recommendedName>
</protein>
<sequence length="74" mass="8142">MPKPAPSFPQPQVEFAEQLRVLRLRAGQPTEQALANAMGCGRTTVSDLLNGRRFPSWELLSAFVEACGGSPRDW</sequence>
<accession>A0A368T4S0</accession>
<evidence type="ECO:0000313" key="2">
    <source>
        <dbReference type="EMBL" id="RCV58468.1"/>
    </source>
</evidence>
<dbReference type="Proteomes" id="UP000253318">
    <property type="component" value="Unassembled WGS sequence"/>
</dbReference>
<feature type="non-terminal residue" evidence="2">
    <location>
        <position position="74"/>
    </location>
</feature>
<dbReference type="PROSITE" id="PS50943">
    <property type="entry name" value="HTH_CROC1"/>
    <property type="match status" value="1"/>
</dbReference>
<dbReference type="GO" id="GO:0003677">
    <property type="term" value="F:DNA binding"/>
    <property type="evidence" value="ECO:0007669"/>
    <property type="project" value="InterPro"/>
</dbReference>
<feature type="domain" description="HTH cro/C1-type" evidence="1">
    <location>
        <begin position="32"/>
        <end position="74"/>
    </location>
</feature>
<dbReference type="AlphaFoldDB" id="A0A368T4S0"/>
<dbReference type="Gene3D" id="1.10.260.40">
    <property type="entry name" value="lambda repressor-like DNA-binding domains"/>
    <property type="match status" value="1"/>
</dbReference>
<dbReference type="EMBL" id="QEIN01000094">
    <property type="protein sequence ID" value="RCV58468.1"/>
    <property type="molecule type" value="Genomic_DNA"/>
</dbReference>
<gene>
    <name evidence="2" type="ORF">DEF24_13380</name>
</gene>
<dbReference type="Pfam" id="PF13560">
    <property type="entry name" value="HTH_31"/>
    <property type="match status" value="1"/>
</dbReference>
<comment type="caution">
    <text evidence="2">The sequence shown here is derived from an EMBL/GenBank/DDBJ whole genome shotgun (WGS) entry which is preliminary data.</text>
</comment>
<evidence type="ECO:0000313" key="3">
    <source>
        <dbReference type="Proteomes" id="UP000253318"/>
    </source>
</evidence>
<dbReference type="InterPro" id="IPR001387">
    <property type="entry name" value="Cro/C1-type_HTH"/>
</dbReference>
<dbReference type="OrthoDB" id="3362145at2"/>